<dbReference type="AlphaFoldDB" id="A0A3P7P587"/>
<reference evidence="3 4" key="1">
    <citation type="submission" date="2018-09" db="EMBL/GenBank/DDBJ databases">
        <authorList>
            <person name="Postec A."/>
        </authorList>
    </citation>
    <scope>NUCLEOTIDE SEQUENCE [LARGE SCALE GENOMIC DNA]</scope>
    <source>
        <strain evidence="3">70B-A</strain>
    </source>
</reference>
<dbReference type="InterPro" id="IPR040491">
    <property type="entry name" value="DUF5626"/>
</dbReference>
<evidence type="ECO:0000313" key="3">
    <source>
        <dbReference type="EMBL" id="VDN48720.1"/>
    </source>
</evidence>
<feature type="signal peptide" evidence="1">
    <location>
        <begin position="1"/>
        <end position="23"/>
    </location>
</feature>
<dbReference type="EMBL" id="LR130778">
    <property type="protein sequence ID" value="VDN48720.1"/>
    <property type="molecule type" value="Genomic_DNA"/>
</dbReference>
<gene>
    <name evidence="3" type="ORF">PATL70BA_2814</name>
</gene>
<dbReference type="Pfam" id="PF18540">
    <property type="entry name" value="DUF5626"/>
    <property type="match status" value="1"/>
</dbReference>
<proteinExistence type="predicted"/>
<dbReference type="Proteomes" id="UP000279029">
    <property type="component" value="Chromosome"/>
</dbReference>
<evidence type="ECO:0000259" key="2">
    <source>
        <dbReference type="Pfam" id="PF18540"/>
    </source>
</evidence>
<dbReference type="RefSeq" id="WP_125137812.1">
    <property type="nucleotide sequence ID" value="NZ_LR130778.1"/>
</dbReference>
<evidence type="ECO:0000313" key="4">
    <source>
        <dbReference type="Proteomes" id="UP000279029"/>
    </source>
</evidence>
<evidence type="ECO:0000256" key="1">
    <source>
        <dbReference type="SAM" id="SignalP"/>
    </source>
</evidence>
<dbReference type="KEGG" id="cbar:PATL70BA_2814"/>
<feature type="chain" id="PRO_5017931383" description="DUF5626 domain-containing protein" evidence="1">
    <location>
        <begin position="24"/>
        <end position="176"/>
    </location>
</feature>
<sequence length="176" mass="19583">MRKILSLGLCFVLLLSLSVNISAKENSSKKHKEIENQITFSTTNNEKVQKYEGIDKEGNEFTVTLEEVSKEVKNESPLGVLSVMSASSTRTWKVKYTGIIVNMSFYMDVSNNAVVNVYDERVLCFGSSSSGTELKKTSTYGRLSTTVTSWYDVISAFVWIKGTVTGLDNKITLTFS</sequence>
<feature type="domain" description="DUF5626" evidence="2">
    <location>
        <begin position="44"/>
        <end position="171"/>
    </location>
</feature>
<dbReference type="OrthoDB" id="1856039at2"/>
<organism evidence="3 4">
    <name type="scientific">Petrocella atlantisensis</name>
    <dbReference type="NCBI Taxonomy" id="2173034"/>
    <lineage>
        <taxon>Bacteria</taxon>
        <taxon>Bacillati</taxon>
        <taxon>Bacillota</taxon>
        <taxon>Clostridia</taxon>
        <taxon>Lachnospirales</taxon>
        <taxon>Vallitaleaceae</taxon>
        <taxon>Petrocella</taxon>
    </lineage>
</organism>
<dbReference type="Gene3D" id="2.60.40.3860">
    <property type="match status" value="1"/>
</dbReference>
<accession>A0A3P7P587</accession>
<keyword evidence="4" id="KW-1185">Reference proteome</keyword>
<protein>
    <recommendedName>
        <fullName evidence="2">DUF5626 domain-containing protein</fullName>
    </recommendedName>
</protein>
<name>A0A3P7P587_9FIRM</name>
<keyword evidence="1" id="KW-0732">Signal</keyword>